<dbReference type="AlphaFoldDB" id="A0A368L1G6"/>
<protein>
    <recommendedName>
        <fullName evidence="7">PilY1 beta-propeller domain-containing protein</fullName>
    </recommendedName>
</protein>
<dbReference type="RefSeq" id="WP_114402863.1">
    <property type="nucleotide sequence ID" value="NZ_QPGB01000003.1"/>
</dbReference>
<keyword evidence="3" id="KW-1029">Fimbrium biogenesis</keyword>
<dbReference type="InterPro" id="IPR011047">
    <property type="entry name" value="Quinoprotein_ADH-like_sf"/>
</dbReference>
<name>A0A368L1G6_9BURK</name>
<keyword evidence="6" id="KW-0281">Fimbrium</keyword>
<reference evidence="8 9" key="1">
    <citation type="journal article" date="2018" name="Int. J. Syst. Evol. Microbiol.">
        <title>Parvibium lacunae gen. nov., sp. nov., a new member of the family Alcaligenaceae isolated from a freshwater pond.</title>
        <authorList>
            <person name="Chen W.M."/>
            <person name="Xie P.B."/>
            <person name="Hsu M.Y."/>
            <person name="Sheu S.Y."/>
        </authorList>
    </citation>
    <scope>NUCLEOTIDE SEQUENCE [LARGE SCALE GENOMIC DNA]</scope>
    <source>
        <strain evidence="8 9">KMB9</strain>
    </source>
</reference>
<feature type="domain" description="PilY1 beta-propeller" evidence="7">
    <location>
        <begin position="649"/>
        <end position="913"/>
    </location>
</feature>
<dbReference type="SUPFAM" id="SSF50998">
    <property type="entry name" value="Quinoprotein alcohol dehydrogenase-like"/>
    <property type="match status" value="1"/>
</dbReference>
<organism evidence="8 9">
    <name type="scientific">Parvibium lacunae</name>
    <dbReference type="NCBI Taxonomy" id="1888893"/>
    <lineage>
        <taxon>Bacteria</taxon>
        <taxon>Pseudomonadati</taxon>
        <taxon>Pseudomonadota</taxon>
        <taxon>Betaproteobacteria</taxon>
        <taxon>Burkholderiales</taxon>
        <taxon>Alcaligenaceae</taxon>
        <taxon>Parvibium</taxon>
    </lineage>
</organism>
<keyword evidence="5" id="KW-0106">Calcium</keyword>
<dbReference type="GO" id="GO:0009289">
    <property type="term" value="C:pilus"/>
    <property type="evidence" value="ECO:0007669"/>
    <property type="project" value="UniProtKB-SubCell"/>
</dbReference>
<gene>
    <name evidence="8" type="ORF">DU000_07915</name>
</gene>
<evidence type="ECO:0000313" key="9">
    <source>
        <dbReference type="Proteomes" id="UP000252357"/>
    </source>
</evidence>
<dbReference type="OrthoDB" id="7156875at2"/>
<dbReference type="EMBL" id="QPGB01000003">
    <property type="protein sequence ID" value="RCS57382.1"/>
    <property type="molecule type" value="Genomic_DNA"/>
</dbReference>
<dbReference type="InterPro" id="IPR008707">
    <property type="entry name" value="B-propeller_PilY1"/>
</dbReference>
<sequence length="1142" mass="123369">MTLTRPQWLRVLTYVTLCTTGTQLYAAPAALADRPLCEPQKVPSNILFTLDNSGSMEWDHPVDSELWRGSSGAFGQRCYSNHIYNPLWYNPAKRYKAPFFVDSAGNETQLPNANPASVSWDGYVSFFTPYYLPSVDIRTQFNAFGGYPSTARANQAPFYHNYTGATPATPVAGTCYADANYTRVQIIPSVTSYPKSVERTDCSGSSCSYTEELQNFANWASYYRSRAAAVKASVGEAARVLEPSMRVGFQTIDGANNTNSKFGDFLPVSEFSGSHRGRWYRGLYIQEPNYGTPLRRATNRAGEYYRTARNIASGANVTDPIIYSCQKNYHILSTDGYWNGDAATTPVGSTDYDTTIPNIATPAGHMNLLLDVLRTESGNPSLVAGSQWPQPYYKGTGAGVGNTLADVAMYYWMNDLRPTMTNNVAPDAKNGATWQNMVHFGVAFGARGVSPFIDANNDGNADSLPATWAYSGGGWEIDDMWHSTVNGHGSFFNVNSVDRLVQALGNVFADIAGREGSAAAPAVSSPNLSYPSTGLAYSVRYVPGNWTGDVVGSTIDPVTGTVSGSPVWRASAQLTNQFAGTGWSNNRRVITFNTQSQTGVPFRDLANLSPAQQAALNNSQQILNYLRGDKSREDTATELRDYRLRPGPLGDIVNVRPLVVSKPLEIYADEFNPGFGAFYNTNRDPVLYVGANDGMLHAFDARNDAVQGGRELWAYVPGMLYRNDNTGLKSLTYRPSDPLPNKFSHRYYVDGELLARSVDFNRTGGANGSGDWRTLLIGAMRKGGMGYYAIDVTRPGDMTTESAAADKVLWEFTGTAAGQMGYTYGRAQTFKVPGMGWVAAVSSGYNNADGKGYIWFLNPRNGSVLHTFVLNRGTPAAPLNISDIEVFFADQRDGTANRLIATDLTGNVWRIFIPQNLSMGGTTTINSPFASFGKPISMAPTVAVGAEDSRKVWIAVGSGRMLDQSDFGVVITNTVYVIQDGTIDTPDNSAIVNAGNLRSIANNNPGRITLTGSERGWRYDLGSGEHVTTAPIAYAGRLLVIGTKKITSSSDICDSANGCFTSTAYVNLLDTAESQFAPISIGAAGGVSFVVTKSDPVSGTLGGPALLIQRQDGSSVTTPLPDSSKPIELGGRKFSYSVVDPE</sequence>
<evidence type="ECO:0000256" key="2">
    <source>
        <dbReference type="ARBA" id="ARBA00008387"/>
    </source>
</evidence>
<evidence type="ECO:0000259" key="7">
    <source>
        <dbReference type="Pfam" id="PF05567"/>
    </source>
</evidence>
<evidence type="ECO:0000313" key="8">
    <source>
        <dbReference type="EMBL" id="RCS57382.1"/>
    </source>
</evidence>
<comment type="subcellular location">
    <subcellularLocation>
        <location evidence="1">Fimbrium</location>
    </subcellularLocation>
</comment>
<proteinExistence type="inferred from homology"/>
<dbReference type="Proteomes" id="UP000252357">
    <property type="component" value="Unassembled WGS sequence"/>
</dbReference>
<evidence type="ECO:0000256" key="4">
    <source>
        <dbReference type="ARBA" id="ARBA00022723"/>
    </source>
</evidence>
<evidence type="ECO:0000256" key="3">
    <source>
        <dbReference type="ARBA" id="ARBA00022558"/>
    </source>
</evidence>
<dbReference type="GO" id="GO:0046872">
    <property type="term" value="F:metal ion binding"/>
    <property type="evidence" value="ECO:0007669"/>
    <property type="project" value="UniProtKB-KW"/>
</dbReference>
<evidence type="ECO:0000256" key="1">
    <source>
        <dbReference type="ARBA" id="ARBA00004561"/>
    </source>
</evidence>
<evidence type="ECO:0000256" key="5">
    <source>
        <dbReference type="ARBA" id="ARBA00022837"/>
    </source>
</evidence>
<accession>A0A368L1G6</accession>
<comment type="caution">
    <text evidence="8">The sequence shown here is derived from an EMBL/GenBank/DDBJ whole genome shotgun (WGS) entry which is preliminary data.</text>
</comment>
<keyword evidence="4" id="KW-0479">Metal-binding</keyword>
<comment type="similarity">
    <text evidence="2">Belongs to the PilY1 family.</text>
</comment>
<evidence type="ECO:0000256" key="6">
    <source>
        <dbReference type="ARBA" id="ARBA00023263"/>
    </source>
</evidence>
<dbReference type="Pfam" id="PF05567">
    <property type="entry name" value="T4P_PilY1"/>
    <property type="match status" value="1"/>
</dbReference>
<keyword evidence="9" id="KW-1185">Reference proteome</keyword>